<dbReference type="Gene3D" id="3.40.50.620">
    <property type="entry name" value="HUPs"/>
    <property type="match status" value="1"/>
</dbReference>
<organism evidence="3">
    <name type="scientific">freshwater metagenome</name>
    <dbReference type="NCBI Taxonomy" id="449393"/>
    <lineage>
        <taxon>unclassified sequences</taxon>
        <taxon>metagenomes</taxon>
        <taxon>ecological metagenomes</taxon>
    </lineage>
</organism>
<accession>A0A6J7JY30</accession>
<evidence type="ECO:0000313" key="3">
    <source>
        <dbReference type="EMBL" id="CAB4946982.1"/>
    </source>
</evidence>
<feature type="domain" description="Electron transfer flavoprotein alpha/beta-subunit N-terminal" evidence="2">
    <location>
        <begin position="4"/>
        <end position="181"/>
    </location>
</feature>
<dbReference type="InterPro" id="IPR001308">
    <property type="entry name" value="ETF_a/FixB"/>
</dbReference>
<comment type="similarity">
    <text evidence="1">Belongs to the ETF alpha-subunit/FixB family.</text>
</comment>
<proteinExistence type="inferred from homology"/>
<dbReference type="GO" id="GO:0009055">
    <property type="term" value="F:electron transfer activity"/>
    <property type="evidence" value="ECO:0007669"/>
    <property type="project" value="InterPro"/>
</dbReference>
<dbReference type="EMBL" id="CAFBND010000057">
    <property type="protein sequence ID" value="CAB4946982.1"/>
    <property type="molecule type" value="Genomic_DNA"/>
</dbReference>
<dbReference type="Gene3D" id="3.40.50.1220">
    <property type="entry name" value="TPP-binding domain"/>
    <property type="match status" value="1"/>
</dbReference>
<name>A0A6J7JY30_9ZZZZ</name>
<protein>
    <submittedName>
        <fullName evidence="3">Unannotated protein</fullName>
    </submittedName>
</protein>
<gene>
    <name evidence="3" type="ORF">UFOPK3752_01417</name>
</gene>
<dbReference type="InterPro" id="IPR029035">
    <property type="entry name" value="DHS-like_NAD/FAD-binding_dom"/>
</dbReference>
<dbReference type="Pfam" id="PF00766">
    <property type="entry name" value="ETF_alpha"/>
    <property type="match status" value="1"/>
</dbReference>
<reference evidence="3" key="1">
    <citation type="submission" date="2020-05" db="EMBL/GenBank/DDBJ databases">
        <authorList>
            <person name="Chiriac C."/>
            <person name="Salcher M."/>
            <person name="Ghai R."/>
            <person name="Kavagutti S V."/>
        </authorList>
    </citation>
    <scope>NUCLEOTIDE SEQUENCE</scope>
</reference>
<dbReference type="InterPro" id="IPR014731">
    <property type="entry name" value="ETF_asu_C"/>
</dbReference>
<dbReference type="InterPro" id="IPR014730">
    <property type="entry name" value="ETF_a/b_N"/>
</dbReference>
<dbReference type="PANTHER" id="PTHR43153">
    <property type="entry name" value="ELECTRON TRANSFER FLAVOPROTEIN ALPHA"/>
    <property type="match status" value="1"/>
</dbReference>
<dbReference type="SUPFAM" id="SSF52402">
    <property type="entry name" value="Adenine nucleotide alpha hydrolases-like"/>
    <property type="match status" value="1"/>
</dbReference>
<dbReference type="GO" id="GO:0033539">
    <property type="term" value="P:fatty acid beta-oxidation using acyl-CoA dehydrogenase"/>
    <property type="evidence" value="ECO:0007669"/>
    <property type="project" value="TreeGrafter"/>
</dbReference>
<dbReference type="InterPro" id="IPR014729">
    <property type="entry name" value="Rossmann-like_a/b/a_fold"/>
</dbReference>
<dbReference type="PIRSF" id="PIRSF000089">
    <property type="entry name" value="Electra_flavoP_a"/>
    <property type="match status" value="1"/>
</dbReference>
<evidence type="ECO:0000256" key="1">
    <source>
        <dbReference type="ARBA" id="ARBA00005817"/>
    </source>
</evidence>
<evidence type="ECO:0000259" key="2">
    <source>
        <dbReference type="SMART" id="SM00893"/>
    </source>
</evidence>
<dbReference type="SUPFAM" id="SSF52467">
    <property type="entry name" value="DHS-like NAD/FAD-binding domain"/>
    <property type="match status" value="1"/>
</dbReference>
<dbReference type="AlphaFoldDB" id="A0A6J7JY30"/>
<sequence>MGDVLVYIEPLAKDDGARMLAFARPLADALGGDLVALVVGEGSGAVAIGVADVVLEIAHPALISYVPEAHQHVVLAAIASRSPSLVLFENTTVGIDLAAWAAAASNLPLVSYCVALESDGTQMTTTSEIYGGQLLASARTTLPAVVAMNSGALPDEPASLGRGERATLAPPVALDHLRTTFVETRLPADTGIDITKAQLLVCVGRGIGGADNLSTAEDLAAALGAEIAASRPVVDSGWLPKARQVGKSGLTVKPRLYLTLGVSGAPEHQEGMRDSELIIAVNKDPGAAIFNIAHYGAVADLLDVAEALTELLAT</sequence>
<dbReference type="SMART" id="SM00893">
    <property type="entry name" value="ETF"/>
    <property type="match status" value="1"/>
</dbReference>
<dbReference type="Pfam" id="PF01012">
    <property type="entry name" value="ETF"/>
    <property type="match status" value="1"/>
</dbReference>
<dbReference type="PANTHER" id="PTHR43153:SF1">
    <property type="entry name" value="ELECTRON TRANSFER FLAVOPROTEIN SUBUNIT ALPHA, MITOCHONDRIAL"/>
    <property type="match status" value="1"/>
</dbReference>
<dbReference type="GO" id="GO:0050660">
    <property type="term" value="F:flavin adenine dinucleotide binding"/>
    <property type="evidence" value="ECO:0007669"/>
    <property type="project" value="InterPro"/>
</dbReference>